<dbReference type="PANTHER" id="PTHR46430:SF1">
    <property type="entry name" value="CHITIN SYNTHASE REGULATOR SKT5-RELATED"/>
    <property type="match status" value="1"/>
</dbReference>
<dbReference type="OrthoDB" id="2384430at2759"/>
<accession>A0A8H4ASH1</accession>
<dbReference type="InterPro" id="IPR006597">
    <property type="entry name" value="Sel1-like"/>
</dbReference>
<dbReference type="Proteomes" id="UP000439903">
    <property type="component" value="Unassembled WGS sequence"/>
</dbReference>
<proteinExistence type="predicted"/>
<comment type="caution">
    <text evidence="2">The sequence shown here is derived from an EMBL/GenBank/DDBJ whole genome shotgun (WGS) entry which is preliminary data.</text>
</comment>
<dbReference type="AlphaFoldDB" id="A0A8H4ASH1"/>
<evidence type="ECO:0000313" key="2">
    <source>
        <dbReference type="EMBL" id="KAF0528473.1"/>
    </source>
</evidence>
<dbReference type="EMBL" id="WTPW01000268">
    <property type="protein sequence ID" value="KAF0528473.1"/>
    <property type="molecule type" value="Genomic_DNA"/>
</dbReference>
<dbReference type="Pfam" id="PF08238">
    <property type="entry name" value="Sel1"/>
    <property type="match status" value="4"/>
</dbReference>
<dbReference type="SUPFAM" id="SSF81901">
    <property type="entry name" value="HCP-like"/>
    <property type="match status" value="1"/>
</dbReference>
<keyword evidence="1" id="KW-0677">Repeat</keyword>
<evidence type="ECO:0000256" key="1">
    <source>
        <dbReference type="ARBA" id="ARBA00022737"/>
    </source>
</evidence>
<dbReference type="InterPro" id="IPR011990">
    <property type="entry name" value="TPR-like_helical_dom_sf"/>
</dbReference>
<organism evidence="2 3">
    <name type="scientific">Gigaspora margarita</name>
    <dbReference type="NCBI Taxonomy" id="4874"/>
    <lineage>
        <taxon>Eukaryota</taxon>
        <taxon>Fungi</taxon>
        <taxon>Fungi incertae sedis</taxon>
        <taxon>Mucoromycota</taxon>
        <taxon>Glomeromycotina</taxon>
        <taxon>Glomeromycetes</taxon>
        <taxon>Diversisporales</taxon>
        <taxon>Gigasporaceae</taxon>
        <taxon>Gigaspora</taxon>
    </lineage>
</organism>
<gene>
    <name evidence="2" type="ORF">F8M41_013163</name>
</gene>
<protein>
    <submittedName>
        <fullName evidence="2">HCP-like protein</fullName>
    </submittedName>
</protein>
<name>A0A8H4ASH1_GIGMA</name>
<dbReference type="PANTHER" id="PTHR46430">
    <property type="entry name" value="PROTEIN SKT5-RELATED"/>
    <property type="match status" value="1"/>
</dbReference>
<dbReference type="SMART" id="SM00671">
    <property type="entry name" value="SEL1"/>
    <property type="match status" value="4"/>
</dbReference>
<dbReference type="Gene3D" id="1.25.40.10">
    <property type="entry name" value="Tetratricopeptide repeat domain"/>
    <property type="match status" value="1"/>
</dbReference>
<sequence>MTAATSVSVSDIAKPSMGAMKRRSILIPQSSNHRDKLKDAIKKKAIDEIVELFVEAQQIGKTDTGIITMILDHMKKRNTNAGEVLDWLLCNQHTLQYKTLLGYFYLHDIGTEIDTRKAYVFYLAAAKKDYPIAQYLLGECYSSGSGTKADEKLAFQWYQKAAEGGCTNGQNWVGYCYEFGKGTEKDNNKAFTYYKKSSRQGNMVGMHFLADCYEKGTGTTKNIDMAIHYYSKAAKLGHEGSQFVLNKLLKATNSPPLQI</sequence>
<dbReference type="InterPro" id="IPR051726">
    <property type="entry name" value="Chitin_Synth_Reg"/>
</dbReference>
<keyword evidence="3" id="KW-1185">Reference proteome</keyword>
<evidence type="ECO:0000313" key="3">
    <source>
        <dbReference type="Proteomes" id="UP000439903"/>
    </source>
</evidence>
<reference evidence="2 3" key="1">
    <citation type="journal article" date="2019" name="Environ. Microbiol.">
        <title>At the nexus of three kingdoms: the genome of the mycorrhizal fungus Gigaspora margarita provides insights into plant, endobacterial and fungal interactions.</title>
        <authorList>
            <person name="Venice F."/>
            <person name="Ghignone S."/>
            <person name="Salvioli di Fossalunga A."/>
            <person name="Amselem J."/>
            <person name="Novero M."/>
            <person name="Xianan X."/>
            <person name="Sedzielewska Toro K."/>
            <person name="Morin E."/>
            <person name="Lipzen A."/>
            <person name="Grigoriev I.V."/>
            <person name="Henrissat B."/>
            <person name="Martin F.M."/>
            <person name="Bonfante P."/>
        </authorList>
    </citation>
    <scope>NUCLEOTIDE SEQUENCE [LARGE SCALE GENOMIC DNA]</scope>
    <source>
        <strain evidence="2 3">BEG34</strain>
    </source>
</reference>